<dbReference type="EMBL" id="ASPP01006909">
    <property type="protein sequence ID" value="ETO28034.1"/>
    <property type="molecule type" value="Genomic_DNA"/>
</dbReference>
<proteinExistence type="predicted"/>
<feature type="transmembrane region" description="Helical" evidence="1">
    <location>
        <begin position="108"/>
        <end position="127"/>
    </location>
</feature>
<feature type="transmembrane region" description="Helical" evidence="1">
    <location>
        <begin position="188"/>
        <end position="210"/>
    </location>
</feature>
<keyword evidence="1" id="KW-0472">Membrane</keyword>
<dbReference type="Proteomes" id="UP000023152">
    <property type="component" value="Unassembled WGS sequence"/>
</dbReference>
<protein>
    <submittedName>
        <fullName evidence="2">Uncharacterized protein</fullName>
    </submittedName>
</protein>
<keyword evidence="1" id="KW-1133">Transmembrane helix</keyword>
<dbReference type="AlphaFoldDB" id="X6NQQ6"/>
<evidence type="ECO:0000256" key="1">
    <source>
        <dbReference type="SAM" id="Phobius"/>
    </source>
</evidence>
<feature type="transmembrane region" description="Helical" evidence="1">
    <location>
        <begin position="70"/>
        <end position="88"/>
    </location>
</feature>
<sequence length="304" mass="34569">MIALNGGNEEGQDVLYPLYWIAVSLLGLFLVLHIVFWLVDKPTRDIEDNDGPFRNVVCCPYLREATYNTFLKIITALALATAIAALTVEVLSYHQLTTTYSLNCRRQWATIVCYCIHKFFIYECLTFRLQAAFSTSAYVYNRLIIVSLHTLNIAYLSLGVPLPVMTGRTHLEGIAKDGAHICSLHYPIWGALMIAIFDMAVNLLLLSLFVKPLIVIAKQQHQYIIENDFVAMERPENTGGVIMHVYISEELSSNPQPQPPSHRAVPSKEKDIATKQFAENSILYKLLVRYGPLYHFVLERRRDC</sequence>
<evidence type="ECO:0000313" key="3">
    <source>
        <dbReference type="Proteomes" id="UP000023152"/>
    </source>
</evidence>
<evidence type="ECO:0000313" key="2">
    <source>
        <dbReference type="EMBL" id="ETO28034.1"/>
    </source>
</evidence>
<gene>
    <name evidence="2" type="ORF">RFI_09096</name>
</gene>
<feature type="transmembrane region" description="Helical" evidence="1">
    <location>
        <begin position="18"/>
        <end position="39"/>
    </location>
</feature>
<name>X6NQQ6_RETFI</name>
<organism evidence="2 3">
    <name type="scientific">Reticulomyxa filosa</name>
    <dbReference type="NCBI Taxonomy" id="46433"/>
    <lineage>
        <taxon>Eukaryota</taxon>
        <taxon>Sar</taxon>
        <taxon>Rhizaria</taxon>
        <taxon>Retaria</taxon>
        <taxon>Foraminifera</taxon>
        <taxon>Monothalamids</taxon>
        <taxon>Reticulomyxidae</taxon>
        <taxon>Reticulomyxa</taxon>
    </lineage>
</organism>
<reference evidence="2 3" key="1">
    <citation type="journal article" date="2013" name="Curr. Biol.">
        <title>The Genome of the Foraminiferan Reticulomyxa filosa.</title>
        <authorList>
            <person name="Glockner G."/>
            <person name="Hulsmann N."/>
            <person name="Schleicher M."/>
            <person name="Noegel A.A."/>
            <person name="Eichinger L."/>
            <person name="Gallinger C."/>
            <person name="Pawlowski J."/>
            <person name="Sierra R."/>
            <person name="Euteneuer U."/>
            <person name="Pillet L."/>
            <person name="Moustafa A."/>
            <person name="Platzer M."/>
            <person name="Groth M."/>
            <person name="Szafranski K."/>
            <person name="Schliwa M."/>
        </authorList>
    </citation>
    <scope>NUCLEOTIDE SEQUENCE [LARGE SCALE GENOMIC DNA]</scope>
</reference>
<accession>X6NQQ6</accession>
<feature type="transmembrane region" description="Helical" evidence="1">
    <location>
        <begin position="139"/>
        <end position="158"/>
    </location>
</feature>
<comment type="caution">
    <text evidence="2">The sequence shown here is derived from an EMBL/GenBank/DDBJ whole genome shotgun (WGS) entry which is preliminary data.</text>
</comment>
<keyword evidence="3" id="KW-1185">Reference proteome</keyword>
<keyword evidence="1" id="KW-0812">Transmembrane</keyword>